<proteinExistence type="predicted"/>
<comment type="caution">
    <text evidence="2">The sequence shown here is derived from an EMBL/GenBank/DDBJ whole genome shotgun (WGS) entry which is preliminary data.</text>
</comment>
<dbReference type="OrthoDB" id="47172at2759"/>
<name>A0A8J2WU53_9STRA</name>
<reference evidence="2" key="1">
    <citation type="submission" date="2021-11" db="EMBL/GenBank/DDBJ databases">
        <authorList>
            <consortium name="Genoscope - CEA"/>
            <person name="William W."/>
        </authorList>
    </citation>
    <scope>NUCLEOTIDE SEQUENCE</scope>
</reference>
<evidence type="ECO:0000313" key="2">
    <source>
        <dbReference type="EMBL" id="CAH0365605.1"/>
    </source>
</evidence>
<organism evidence="2 3">
    <name type="scientific">Pelagomonas calceolata</name>
    <dbReference type="NCBI Taxonomy" id="35677"/>
    <lineage>
        <taxon>Eukaryota</taxon>
        <taxon>Sar</taxon>
        <taxon>Stramenopiles</taxon>
        <taxon>Ochrophyta</taxon>
        <taxon>Pelagophyceae</taxon>
        <taxon>Pelagomonadales</taxon>
        <taxon>Pelagomonadaceae</taxon>
        <taxon>Pelagomonas</taxon>
    </lineage>
</organism>
<evidence type="ECO:0000259" key="1">
    <source>
        <dbReference type="PROSITE" id="PS51184"/>
    </source>
</evidence>
<protein>
    <recommendedName>
        <fullName evidence="1">JmjC domain-containing protein</fullName>
    </recommendedName>
</protein>
<dbReference type="Pfam" id="PF13621">
    <property type="entry name" value="Cupin_8"/>
    <property type="match status" value="1"/>
</dbReference>
<dbReference type="EMBL" id="CAKKNE010000001">
    <property type="protein sequence ID" value="CAH0365605.1"/>
    <property type="molecule type" value="Genomic_DNA"/>
</dbReference>
<dbReference type="SMART" id="SM00558">
    <property type="entry name" value="JmjC"/>
    <property type="match status" value="1"/>
</dbReference>
<dbReference type="AlphaFoldDB" id="A0A8J2WU53"/>
<dbReference type="PANTHER" id="PTHR12461:SF105">
    <property type="entry name" value="HYPOXIA-INDUCIBLE FACTOR 1-ALPHA INHIBITOR"/>
    <property type="match status" value="1"/>
</dbReference>
<feature type="domain" description="JmjC" evidence="1">
    <location>
        <begin position="82"/>
        <end position="220"/>
    </location>
</feature>
<dbReference type="Gene3D" id="2.60.120.650">
    <property type="entry name" value="Cupin"/>
    <property type="match status" value="1"/>
</dbReference>
<keyword evidence="3" id="KW-1185">Reference proteome</keyword>
<dbReference type="PANTHER" id="PTHR12461">
    <property type="entry name" value="HYPOXIA-INDUCIBLE FACTOR 1 ALPHA INHIBITOR-RELATED"/>
    <property type="match status" value="1"/>
</dbReference>
<dbReference type="SUPFAM" id="SSF51197">
    <property type="entry name" value="Clavaminate synthase-like"/>
    <property type="match status" value="1"/>
</dbReference>
<dbReference type="InterPro" id="IPR041667">
    <property type="entry name" value="Cupin_8"/>
</dbReference>
<gene>
    <name evidence="2" type="ORF">PECAL_1P20520</name>
</gene>
<sequence>MNTAPHVYERAVATWPAVTRWRSPRYWVAELGARIVPVEVGIAHRDSDLAQQRLVPFGEYVDAVLLPLARGEAATRTVAYLAQHPLLEQCPQLARDAAPWPRFVQDAIALGPRAQRSLEPIVSAWVAPRGATTPLHFDRHPNYLCHVVGRKLVYLWPPDTPTIPRNAPPAENTSPLDAASLVDACELRADLRPGDVLFIPEGWWHYVVTPVTSVSVSIWF</sequence>
<dbReference type="PROSITE" id="PS51184">
    <property type="entry name" value="JMJC"/>
    <property type="match status" value="1"/>
</dbReference>
<accession>A0A8J2WU53</accession>
<dbReference type="InterPro" id="IPR003347">
    <property type="entry name" value="JmjC_dom"/>
</dbReference>
<evidence type="ECO:0000313" key="3">
    <source>
        <dbReference type="Proteomes" id="UP000789595"/>
    </source>
</evidence>
<dbReference type="Proteomes" id="UP000789595">
    <property type="component" value="Unassembled WGS sequence"/>
</dbReference>